<comment type="similarity">
    <text evidence="1 3">Belongs to the short-chain dehydrogenases/reductases (SDR) family.</text>
</comment>
<dbReference type="InterPro" id="IPR020904">
    <property type="entry name" value="Sc_DH/Rdtase_CS"/>
</dbReference>
<proteinExistence type="inferred from homology"/>
<dbReference type="CDD" id="cd05374">
    <property type="entry name" value="17beta-HSD-like_SDR_c"/>
    <property type="match status" value="1"/>
</dbReference>
<gene>
    <name evidence="4" type="ORF">MAMMFC1_01297</name>
</gene>
<dbReference type="InterPro" id="IPR002347">
    <property type="entry name" value="SDR_fam"/>
</dbReference>
<evidence type="ECO:0000256" key="1">
    <source>
        <dbReference type="ARBA" id="ARBA00006484"/>
    </source>
</evidence>
<evidence type="ECO:0000313" key="5">
    <source>
        <dbReference type="Proteomes" id="UP000276437"/>
    </source>
</evidence>
<dbReference type="PANTHER" id="PTHR43976">
    <property type="entry name" value="SHORT CHAIN DEHYDROGENASE"/>
    <property type="match status" value="1"/>
</dbReference>
<organism evidence="4 5">
    <name type="scientific">Methylomusa anaerophila</name>
    <dbReference type="NCBI Taxonomy" id="1930071"/>
    <lineage>
        <taxon>Bacteria</taxon>
        <taxon>Bacillati</taxon>
        <taxon>Bacillota</taxon>
        <taxon>Negativicutes</taxon>
        <taxon>Selenomonadales</taxon>
        <taxon>Sporomusaceae</taxon>
        <taxon>Methylomusa</taxon>
    </lineage>
</organism>
<dbReference type="Proteomes" id="UP000276437">
    <property type="component" value="Chromosome"/>
</dbReference>
<dbReference type="OrthoDB" id="9775296at2"/>
<dbReference type="AlphaFoldDB" id="A0A348AHT8"/>
<protein>
    <submittedName>
        <fullName evidence="4">Putative oxidoreductase</fullName>
        <ecNumber evidence="4">1.-.-.-</ecNumber>
    </submittedName>
</protein>
<evidence type="ECO:0000256" key="3">
    <source>
        <dbReference type="RuleBase" id="RU000363"/>
    </source>
</evidence>
<dbReference type="Pfam" id="PF00106">
    <property type="entry name" value="adh_short"/>
    <property type="match status" value="1"/>
</dbReference>
<accession>A0A348AHT8</accession>
<dbReference type="SUPFAM" id="SSF51735">
    <property type="entry name" value="NAD(P)-binding Rossmann-fold domains"/>
    <property type="match status" value="1"/>
</dbReference>
<keyword evidence="5" id="KW-1185">Reference proteome</keyword>
<dbReference type="EMBL" id="AP018449">
    <property type="protein sequence ID" value="BBB90636.1"/>
    <property type="molecule type" value="Genomic_DNA"/>
</dbReference>
<dbReference type="PANTHER" id="PTHR43976:SF16">
    <property type="entry name" value="SHORT-CHAIN DEHYDROGENASE_REDUCTASE FAMILY PROTEIN"/>
    <property type="match status" value="1"/>
</dbReference>
<reference evidence="4 5" key="1">
    <citation type="journal article" date="2018" name="Int. J. Syst. Evol. Microbiol.">
        <title>Methylomusa anaerophila gen. nov., sp. nov., an anaerobic methanol-utilizing bacterium isolated from a microbial fuel cell.</title>
        <authorList>
            <person name="Amano N."/>
            <person name="Yamamuro A."/>
            <person name="Miyahara M."/>
            <person name="Kouzuma A."/>
            <person name="Abe T."/>
            <person name="Watanabe K."/>
        </authorList>
    </citation>
    <scope>NUCLEOTIDE SEQUENCE [LARGE SCALE GENOMIC DNA]</scope>
    <source>
        <strain evidence="4 5">MMFC1</strain>
    </source>
</reference>
<keyword evidence="2 4" id="KW-0560">Oxidoreductase</keyword>
<dbReference type="PRINTS" id="PR00080">
    <property type="entry name" value="SDRFAMILY"/>
</dbReference>
<evidence type="ECO:0000256" key="2">
    <source>
        <dbReference type="ARBA" id="ARBA00023002"/>
    </source>
</evidence>
<dbReference type="KEGG" id="mana:MAMMFC1_01297"/>
<dbReference type="Gene3D" id="3.40.50.720">
    <property type="entry name" value="NAD(P)-binding Rossmann-like Domain"/>
    <property type="match status" value="1"/>
</dbReference>
<dbReference type="InterPro" id="IPR036291">
    <property type="entry name" value="NAD(P)-bd_dom_sf"/>
</dbReference>
<sequence>MESKKVWYVTGASKGLGLALVKKLITNGYKVAATSRNLEELKQAVGDVAKDQFLPLQVDLTSHQSITQSINETQQTFGTVDVVLNNAGYGIGGAVEELSDSEILSSFNVNVFGPIHVIQSVLPVMRKQKSGHIINISSIAGFAPHTGWSIYAATKYSIMGLSEVLADDVKSLGIKVTVVAPGGFRTQFNKKDSLVLAANKIDDYKDVHEACNRFVSFDGKQLGDPDKAADVFIELVESPNPPVRLFLGSDAYQRALEKIGFLTRELEQNKYISPKTDF</sequence>
<dbReference type="InterPro" id="IPR051911">
    <property type="entry name" value="SDR_oxidoreductase"/>
</dbReference>
<evidence type="ECO:0000313" key="4">
    <source>
        <dbReference type="EMBL" id="BBB90636.1"/>
    </source>
</evidence>
<name>A0A348AHT8_9FIRM</name>
<dbReference type="PROSITE" id="PS00061">
    <property type="entry name" value="ADH_SHORT"/>
    <property type="match status" value="1"/>
</dbReference>
<dbReference type="GO" id="GO:0016491">
    <property type="term" value="F:oxidoreductase activity"/>
    <property type="evidence" value="ECO:0007669"/>
    <property type="project" value="UniProtKB-KW"/>
</dbReference>
<dbReference type="PRINTS" id="PR00081">
    <property type="entry name" value="GDHRDH"/>
</dbReference>
<dbReference type="RefSeq" id="WP_126307473.1">
    <property type="nucleotide sequence ID" value="NZ_AP018449.1"/>
</dbReference>
<dbReference type="EC" id="1.-.-.-" evidence="4"/>